<gene>
    <name evidence="3" type="ORF">TRFO_34403</name>
</gene>
<feature type="compositionally biased region" description="Low complexity" evidence="2">
    <location>
        <begin position="512"/>
        <end position="531"/>
    </location>
</feature>
<sequence>MQERTGIGQEIVNTAHRLLEHIEELESAPSAPNETPSDVLSLIGSLQTQQSEAILKDVHRWGDARRKNYEDFEKLLLNQIETTQNDTQDIIDEFSPKLEVDISNFDSKLSNARETISNLADSLIRQRCGDYNNMSDYNNSLSDFNFSYDSQNHQENNKSNIPTMLQLNKEISDDAKGLEFQFDPDKEMELQQLRLREAHLVKIVSELSNEIEAMSKSNVEHRLEILNLNHENFENKNQIESLKKVNLEKAKLIEQLQEKVHFLEKKNKLVNSGKIEFNIPLKNEEISIKKEEIIKDEKKEEKVENNTILIRNVDFFFVDIEPEPGFSYHNNFKNNFDGNNFDEQPYFNNNNQPNNSNPKFDKFDGTTNQKSGSFGVQMPKKWGKEEVESISNNSVKDRNNYSIHSSIEQNKSDDKLPNILENSSQHNAEQNNDQNNDIQSNKQNETSEDFNTHLNENVNKDNGNIHDNSNNNDIIPEKSTPSLTNHNPSINTSVIANHTSNQKSKENELNPTNHITEQNQNNNNIQNNENNGFSHFGEQDEKEFNALLQLEREDSPEIANTNRGSVLPLGIKKNNGRDSYRLFFRGKDGGAVIVDADVARKDKENGVMLIRASGVKASSNNENIHLNHSNIKDFNSDGMSNKTATQRILEIHEKQMLKIKAIRAAIANSGALRVSETKIVNLTCGNQVEEEANRTRQGACWASMPTRPPPPRLQRMQVNQRNSHNNQNNHLQNNKIIPAHYNNQMKNQNIQQVNPHVNPRAKYTVLCPLQTKIVVPGKNDFPGKSPRRFGGF</sequence>
<keyword evidence="1" id="KW-0175">Coiled coil</keyword>
<feature type="compositionally biased region" description="Low complexity" evidence="2">
    <location>
        <begin position="426"/>
        <end position="444"/>
    </location>
</feature>
<dbReference type="Proteomes" id="UP000179807">
    <property type="component" value="Unassembled WGS sequence"/>
</dbReference>
<dbReference type="EMBL" id="MLAK01001018">
    <property type="protein sequence ID" value="OHS99194.1"/>
    <property type="molecule type" value="Genomic_DNA"/>
</dbReference>
<dbReference type="AlphaFoldDB" id="A0A1J4JJ67"/>
<feature type="region of interest" description="Disordered" evidence="2">
    <location>
        <begin position="426"/>
        <end position="536"/>
    </location>
</feature>
<name>A0A1J4JJ67_9EUKA</name>
<comment type="caution">
    <text evidence="3">The sequence shown here is derived from an EMBL/GenBank/DDBJ whole genome shotgun (WGS) entry which is preliminary data.</text>
</comment>
<feature type="coiled-coil region" evidence="1">
    <location>
        <begin position="204"/>
        <end position="301"/>
    </location>
</feature>
<feature type="compositionally biased region" description="Polar residues" evidence="2">
    <location>
        <begin position="479"/>
        <end position="502"/>
    </location>
</feature>
<feature type="compositionally biased region" description="Polar residues" evidence="2">
    <location>
        <begin position="389"/>
        <end position="401"/>
    </location>
</feature>
<dbReference type="VEuPathDB" id="TrichDB:TRFO_34403"/>
<evidence type="ECO:0000313" key="4">
    <source>
        <dbReference type="Proteomes" id="UP000179807"/>
    </source>
</evidence>
<feature type="compositionally biased region" description="Low complexity" evidence="2">
    <location>
        <begin position="460"/>
        <end position="474"/>
    </location>
</feature>
<proteinExistence type="predicted"/>
<evidence type="ECO:0000256" key="2">
    <source>
        <dbReference type="SAM" id="MobiDB-lite"/>
    </source>
</evidence>
<keyword evidence="4" id="KW-1185">Reference proteome</keyword>
<accession>A0A1J4JJ67</accession>
<reference evidence="3" key="1">
    <citation type="submission" date="2016-10" db="EMBL/GenBank/DDBJ databases">
        <authorList>
            <person name="Benchimol M."/>
            <person name="Almeida L.G."/>
            <person name="Vasconcelos A.T."/>
            <person name="Perreira-Neves A."/>
            <person name="Rosa I.A."/>
            <person name="Tasca T."/>
            <person name="Bogo M.R."/>
            <person name="de Souza W."/>
        </authorList>
    </citation>
    <scope>NUCLEOTIDE SEQUENCE [LARGE SCALE GENOMIC DNA]</scope>
    <source>
        <strain evidence="3">K</strain>
    </source>
</reference>
<feature type="region of interest" description="Disordered" evidence="2">
    <location>
        <begin position="339"/>
        <end position="401"/>
    </location>
</feature>
<evidence type="ECO:0000313" key="3">
    <source>
        <dbReference type="EMBL" id="OHS99194.1"/>
    </source>
</evidence>
<feature type="compositionally biased region" description="Low complexity" evidence="2">
    <location>
        <begin position="339"/>
        <end position="358"/>
    </location>
</feature>
<protein>
    <submittedName>
        <fullName evidence="3">Uncharacterized protein</fullName>
    </submittedName>
</protein>
<feature type="compositionally biased region" description="Polar residues" evidence="2">
    <location>
        <begin position="365"/>
        <end position="374"/>
    </location>
</feature>
<dbReference type="RefSeq" id="XP_068352331.1">
    <property type="nucleotide sequence ID" value="XM_068509640.1"/>
</dbReference>
<dbReference type="GeneID" id="94844344"/>
<evidence type="ECO:0000256" key="1">
    <source>
        <dbReference type="SAM" id="Coils"/>
    </source>
</evidence>
<organism evidence="3 4">
    <name type="scientific">Tritrichomonas foetus</name>
    <dbReference type="NCBI Taxonomy" id="1144522"/>
    <lineage>
        <taxon>Eukaryota</taxon>
        <taxon>Metamonada</taxon>
        <taxon>Parabasalia</taxon>
        <taxon>Tritrichomonadida</taxon>
        <taxon>Tritrichomonadidae</taxon>
        <taxon>Tritrichomonas</taxon>
    </lineage>
</organism>